<dbReference type="SFLD" id="SFLDS00003">
    <property type="entry name" value="Haloacid_Dehalogenase"/>
    <property type="match status" value="1"/>
</dbReference>
<protein>
    <submittedName>
        <fullName evidence="1">Phosphonatase-like hydrolase</fullName>
    </submittedName>
</protein>
<dbReference type="EMBL" id="FQWQ01000002">
    <property type="protein sequence ID" value="SHH37962.1"/>
    <property type="molecule type" value="Genomic_DNA"/>
</dbReference>
<dbReference type="InterPro" id="IPR023214">
    <property type="entry name" value="HAD_sf"/>
</dbReference>
<dbReference type="OrthoDB" id="5504491at2"/>
<dbReference type="InterPro" id="IPR050155">
    <property type="entry name" value="HAD-like_hydrolase_sf"/>
</dbReference>
<sequence>MTIDLVVFDLAGTTVKDNKDVHRVLQQALAVHDVTISLEDANAVMGIPKPVAIRQLLEKNYPGPLQITDDWIDQIHQAFVKTMIEFYKNDPSVGEKPGVSETFRKLKANNVKVVVDTGFDRAITEPLLNRLGWEERGLIDGSVTSDEVPRGRPYPDLIFRAMQLAHVTDAARVAKVGDTASDLQEGNAAGCGMVIGVTTGAFSREALQEELHTHLIENIPEVLNILPARG</sequence>
<proteinExistence type="predicted"/>
<dbReference type="GO" id="GO:0008967">
    <property type="term" value="F:phosphoglycolate phosphatase activity"/>
    <property type="evidence" value="ECO:0007669"/>
    <property type="project" value="TreeGrafter"/>
</dbReference>
<reference evidence="1 2" key="1">
    <citation type="submission" date="2016-11" db="EMBL/GenBank/DDBJ databases">
        <authorList>
            <person name="Jaros S."/>
            <person name="Januszkiewicz K."/>
            <person name="Wedrychowicz H."/>
        </authorList>
    </citation>
    <scope>NUCLEOTIDE SEQUENCE [LARGE SCALE GENOMIC DNA]</scope>
    <source>
        <strain evidence="1 2">DSM 24574</strain>
    </source>
</reference>
<gene>
    <name evidence="1" type="ORF">SAMN04488109_3937</name>
</gene>
<dbReference type="InterPro" id="IPR023198">
    <property type="entry name" value="PGP-like_dom2"/>
</dbReference>
<dbReference type="InterPro" id="IPR036412">
    <property type="entry name" value="HAD-like_sf"/>
</dbReference>
<dbReference type="PANTHER" id="PTHR43434">
    <property type="entry name" value="PHOSPHOGLYCOLATE PHOSPHATASE"/>
    <property type="match status" value="1"/>
</dbReference>
<keyword evidence="2" id="KW-1185">Reference proteome</keyword>
<dbReference type="GO" id="GO:0006281">
    <property type="term" value="P:DNA repair"/>
    <property type="evidence" value="ECO:0007669"/>
    <property type="project" value="TreeGrafter"/>
</dbReference>
<dbReference type="Proteomes" id="UP000184212">
    <property type="component" value="Unassembled WGS sequence"/>
</dbReference>
<dbReference type="SFLD" id="SFLDG01129">
    <property type="entry name" value="C1.5:_HAD__Beta-PGM__Phosphata"/>
    <property type="match status" value="1"/>
</dbReference>
<dbReference type="AlphaFoldDB" id="A0A1M5SH86"/>
<dbReference type="Gene3D" id="3.40.50.1000">
    <property type="entry name" value="HAD superfamily/HAD-like"/>
    <property type="match status" value="1"/>
</dbReference>
<dbReference type="Pfam" id="PF00702">
    <property type="entry name" value="Hydrolase"/>
    <property type="match status" value="1"/>
</dbReference>
<dbReference type="STRING" id="947013.SAMN04488109_3937"/>
<dbReference type="RefSeq" id="WP_073137178.1">
    <property type="nucleotide sequence ID" value="NZ_FQWQ01000002.1"/>
</dbReference>
<dbReference type="PANTHER" id="PTHR43434:SF19">
    <property type="entry name" value="PHOSPHONOACETALDEHYDE HYDROLASE"/>
    <property type="match status" value="1"/>
</dbReference>
<dbReference type="Gene3D" id="1.10.150.240">
    <property type="entry name" value="Putative phosphatase, domain 2"/>
    <property type="match status" value="1"/>
</dbReference>
<dbReference type="GO" id="GO:0005829">
    <property type="term" value="C:cytosol"/>
    <property type="evidence" value="ECO:0007669"/>
    <property type="project" value="TreeGrafter"/>
</dbReference>
<dbReference type="SUPFAM" id="SSF56784">
    <property type="entry name" value="HAD-like"/>
    <property type="match status" value="1"/>
</dbReference>
<accession>A0A1M5SH86</accession>
<name>A0A1M5SH86_9BACT</name>
<evidence type="ECO:0000313" key="2">
    <source>
        <dbReference type="Proteomes" id="UP000184212"/>
    </source>
</evidence>
<organism evidence="1 2">
    <name type="scientific">Chryseolinea serpens</name>
    <dbReference type="NCBI Taxonomy" id="947013"/>
    <lineage>
        <taxon>Bacteria</taxon>
        <taxon>Pseudomonadati</taxon>
        <taxon>Bacteroidota</taxon>
        <taxon>Cytophagia</taxon>
        <taxon>Cytophagales</taxon>
        <taxon>Fulvivirgaceae</taxon>
        <taxon>Chryseolinea</taxon>
    </lineage>
</organism>
<evidence type="ECO:0000313" key="1">
    <source>
        <dbReference type="EMBL" id="SHH37962.1"/>
    </source>
</evidence>
<keyword evidence="1" id="KW-0378">Hydrolase</keyword>